<dbReference type="Pfam" id="PF12686">
    <property type="entry name" value="DUF3800"/>
    <property type="match status" value="1"/>
</dbReference>
<accession>A0A9D9IBF0</accession>
<dbReference type="AlphaFoldDB" id="A0A9D9IBF0"/>
<protein>
    <submittedName>
        <fullName evidence="1">DUF3800 domain-containing protein</fullName>
    </submittedName>
</protein>
<dbReference type="Proteomes" id="UP000810292">
    <property type="component" value="Unassembled WGS sequence"/>
</dbReference>
<proteinExistence type="predicted"/>
<organism evidence="1 2">
    <name type="scientific">Candidatus Ornithospirochaeta stercoravium</name>
    <dbReference type="NCBI Taxonomy" id="2840897"/>
    <lineage>
        <taxon>Bacteria</taxon>
        <taxon>Pseudomonadati</taxon>
        <taxon>Spirochaetota</taxon>
        <taxon>Spirochaetia</taxon>
        <taxon>Spirochaetales</taxon>
        <taxon>Spirochaetaceae</taxon>
        <taxon>Spirochaetaceae incertae sedis</taxon>
        <taxon>Candidatus Ornithospirochaeta</taxon>
    </lineage>
</organism>
<dbReference type="EMBL" id="JADIMF010000091">
    <property type="protein sequence ID" value="MBO8469302.1"/>
    <property type="molecule type" value="Genomic_DNA"/>
</dbReference>
<evidence type="ECO:0000313" key="1">
    <source>
        <dbReference type="EMBL" id="MBO8469302.1"/>
    </source>
</evidence>
<comment type="caution">
    <text evidence="1">The sequence shown here is derived from an EMBL/GenBank/DDBJ whole genome shotgun (WGS) entry which is preliminary data.</text>
</comment>
<dbReference type="InterPro" id="IPR024524">
    <property type="entry name" value="DUF3800"/>
</dbReference>
<sequence length="233" mass="27298">MKRTFCIYSDESGVFDKIHNDKFVFGGIILNATEDEVSKAASLYKNIESTLRKKSEYDNINELKAVNLSFHDRRWVFSKLTPLYKFGTIIELQRVKDEMFINKKIKQRYQDFAYKLGIKNAFESMLKSNLVNKYDELRFEFFVDAHHTATDGRYELHEALLQEFKDGTVNYNTMHYFPPLFPNTVSLNLHLADSKTNLLVRAADIVANRIYYETKHARHIKIHSSNTIIKVLP</sequence>
<name>A0A9D9IBF0_9SPIO</name>
<reference evidence="1" key="1">
    <citation type="submission" date="2020-10" db="EMBL/GenBank/DDBJ databases">
        <authorList>
            <person name="Gilroy R."/>
        </authorList>
    </citation>
    <scope>NUCLEOTIDE SEQUENCE</scope>
    <source>
        <strain evidence="1">14700</strain>
    </source>
</reference>
<gene>
    <name evidence="1" type="ORF">IAA72_05915</name>
</gene>
<evidence type="ECO:0000313" key="2">
    <source>
        <dbReference type="Proteomes" id="UP000810292"/>
    </source>
</evidence>
<reference evidence="1" key="2">
    <citation type="journal article" date="2021" name="PeerJ">
        <title>Extensive microbial diversity within the chicken gut microbiome revealed by metagenomics and culture.</title>
        <authorList>
            <person name="Gilroy R."/>
            <person name="Ravi A."/>
            <person name="Getino M."/>
            <person name="Pursley I."/>
            <person name="Horton D.L."/>
            <person name="Alikhan N.F."/>
            <person name="Baker D."/>
            <person name="Gharbi K."/>
            <person name="Hall N."/>
            <person name="Watson M."/>
            <person name="Adriaenssens E.M."/>
            <person name="Foster-Nyarko E."/>
            <person name="Jarju S."/>
            <person name="Secka A."/>
            <person name="Antonio M."/>
            <person name="Oren A."/>
            <person name="Chaudhuri R.R."/>
            <person name="La Ragione R."/>
            <person name="Hildebrand F."/>
            <person name="Pallen M.J."/>
        </authorList>
    </citation>
    <scope>NUCLEOTIDE SEQUENCE</scope>
    <source>
        <strain evidence="1">14700</strain>
    </source>
</reference>